<dbReference type="SUPFAM" id="SSF52833">
    <property type="entry name" value="Thioredoxin-like"/>
    <property type="match status" value="1"/>
</dbReference>
<comment type="caution">
    <text evidence="5">The sequence shown here is derived from an EMBL/GenBank/DDBJ whole genome shotgun (WGS) entry which is preliminary data.</text>
</comment>
<sequence>MAAYTLYSLEGSGNSLKARLMLDFLGQPFDAVAPQVHPADAAFLKLNPLGQVPVLVEAGGPTICDSAAILVYLVQKHAPGSHWFPIADPIVAANITKWVTYAGHEVTDSLLWVRIKNKFTWEIPVTYEDALERSIRVLKFLDTHLENFDWFAETAEPTIADVAIFPYVALAESSSSDVLQLSDYPAVQRWVARFKALPNCHPMPPF</sequence>
<dbReference type="Proteomes" id="UP000626109">
    <property type="component" value="Unassembled WGS sequence"/>
</dbReference>
<gene>
    <name evidence="4" type="ORF">PGLA1383_LOCUS40135</name>
    <name evidence="5" type="ORF">PGLA2088_LOCUS48332</name>
</gene>
<dbReference type="InterPro" id="IPR036249">
    <property type="entry name" value="Thioredoxin-like_sf"/>
</dbReference>
<accession>A0A813LRX1</accession>
<dbReference type="InterPro" id="IPR010987">
    <property type="entry name" value="Glutathione-S-Trfase_C-like"/>
</dbReference>
<evidence type="ECO:0000259" key="2">
    <source>
        <dbReference type="PROSITE" id="PS50404"/>
    </source>
</evidence>
<evidence type="ECO:0000313" key="6">
    <source>
        <dbReference type="Proteomes" id="UP000626109"/>
    </source>
</evidence>
<dbReference type="PANTHER" id="PTHR44051">
    <property type="entry name" value="GLUTATHIONE S-TRANSFERASE-RELATED"/>
    <property type="match status" value="1"/>
</dbReference>
<feature type="domain" description="GST N-terminal" evidence="2">
    <location>
        <begin position="2"/>
        <end position="81"/>
    </location>
</feature>
<dbReference type="Gene3D" id="3.40.30.10">
    <property type="entry name" value="Glutaredoxin"/>
    <property type="match status" value="1"/>
</dbReference>
<feature type="domain" description="GST C-terminal" evidence="3">
    <location>
        <begin position="88"/>
        <end position="206"/>
    </location>
</feature>
<dbReference type="AlphaFoldDB" id="A0A813LRX1"/>
<dbReference type="Gene3D" id="1.20.1050.10">
    <property type="match status" value="1"/>
</dbReference>
<dbReference type="InterPro" id="IPR040079">
    <property type="entry name" value="Glutathione_S-Trfase"/>
</dbReference>
<dbReference type="EMBL" id="CAJNNV010028043">
    <property type="protein sequence ID" value="CAE8622742.1"/>
    <property type="molecule type" value="Genomic_DNA"/>
</dbReference>
<dbReference type="SUPFAM" id="SSF47616">
    <property type="entry name" value="GST C-terminal domain-like"/>
    <property type="match status" value="1"/>
</dbReference>
<dbReference type="Pfam" id="PF13417">
    <property type="entry name" value="GST_N_3"/>
    <property type="match status" value="1"/>
</dbReference>
<evidence type="ECO:0000313" key="4">
    <source>
        <dbReference type="EMBL" id="CAE8622742.1"/>
    </source>
</evidence>
<dbReference type="InterPro" id="IPR036282">
    <property type="entry name" value="Glutathione-S-Trfase_C_sf"/>
</dbReference>
<protein>
    <recommendedName>
        <fullName evidence="8">Glutathione S-transferase</fullName>
    </recommendedName>
</protein>
<dbReference type="SFLD" id="SFLDG00358">
    <property type="entry name" value="Main_(cytGST)"/>
    <property type="match status" value="1"/>
</dbReference>
<dbReference type="InterPro" id="IPR004045">
    <property type="entry name" value="Glutathione_S-Trfase_N"/>
</dbReference>
<evidence type="ECO:0008006" key="8">
    <source>
        <dbReference type="Google" id="ProtNLM"/>
    </source>
</evidence>
<evidence type="ECO:0000256" key="1">
    <source>
        <dbReference type="ARBA" id="ARBA00007409"/>
    </source>
</evidence>
<dbReference type="EMBL" id="CAJNNW010036667">
    <property type="protein sequence ID" value="CAE8736479.1"/>
    <property type="molecule type" value="Genomic_DNA"/>
</dbReference>
<comment type="similarity">
    <text evidence="1">Belongs to the GST superfamily.</text>
</comment>
<evidence type="ECO:0000313" key="7">
    <source>
        <dbReference type="Proteomes" id="UP000654075"/>
    </source>
</evidence>
<dbReference type="PROSITE" id="PS50405">
    <property type="entry name" value="GST_CTER"/>
    <property type="match status" value="1"/>
</dbReference>
<dbReference type="PANTHER" id="PTHR44051:SF2">
    <property type="entry name" value="HYPOTHETICAL GLUTATHIONE S-TRANSFERASE LIKE PROTEIN"/>
    <property type="match status" value="1"/>
</dbReference>
<proteinExistence type="inferred from homology"/>
<dbReference type="Proteomes" id="UP000654075">
    <property type="component" value="Unassembled WGS sequence"/>
</dbReference>
<name>A0A813LRX1_POLGL</name>
<keyword evidence="7" id="KW-1185">Reference proteome</keyword>
<dbReference type="PROSITE" id="PS50404">
    <property type="entry name" value="GST_NTER"/>
    <property type="match status" value="1"/>
</dbReference>
<organism evidence="5 6">
    <name type="scientific">Polarella glacialis</name>
    <name type="common">Dinoflagellate</name>
    <dbReference type="NCBI Taxonomy" id="89957"/>
    <lineage>
        <taxon>Eukaryota</taxon>
        <taxon>Sar</taxon>
        <taxon>Alveolata</taxon>
        <taxon>Dinophyceae</taxon>
        <taxon>Suessiales</taxon>
        <taxon>Suessiaceae</taxon>
        <taxon>Polarella</taxon>
    </lineage>
</organism>
<evidence type="ECO:0000313" key="5">
    <source>
        <dbReference type="EMBL" id="CAE8736479.1"/>
    </source>
</evidence>
<reference evidence="5" key="1">
    <citation type="submission" date="2021-02" db="EMBL/GenBank/DDBJ databases">
        <authorList>
            <person name="Dougan E. K."/>
            <person name="Rhodes N."/>
            <person name="Thang M."/>
            <person name="Chan C."/>
        </authorList>
    </citation>
    <scope>NUCLEOTIDE SEQUENCE</scope>
</reference>
<dbReference type="SFLD" id="SFLDS00019">
    <property type="entry name" value="Glutathione_Transferase_(cytos"/>
    <property type="match status" value="1"/>
</dbReference>
<dbReference type="OrthoDB" id="422574at2759"/>
<dbReference type="Pfam" id="PF13410">
    <property type="entry name" value="GST_C_2"/>
    <property type="match status" value="1"/>
</dbReference>
<evidence type="ECO:0000259" key="3">
    <source>
        <dbReference type="PROSITE" id="PS50405"/>
    </source>
</evidence>